<dbReference type="RefSeq" id="WP_184986722.1">
    <property type="nucleotide sequence ID" value="NZ_BAAALO010000010.1"/>
</dbReference>
<proteinExistence type="predicted"/>
<dbReference type="EMBL" id="JACHIU010000001">
    <property type="protein sequence ID" value="MBB6476595.1"/>
    <property type="molecule type" value="Genomic_DNA"/>
</dbReference>
<gene>
    <name evidence="2" type="ORF">BJ992_006026</name>
</gene>
<dbReference type="Proteomes" id="UP000555564">
    <property type="component" value="Unassembled WGS sequence"/>
</dbReference>
<evidence type="ECO:0000313" key="3">
    <source>
        <dbReference type="Proteomes" id="UP000555564"/>
    </source>
</evidence>
<keyword evidence="3" id="KW-1185">Reference proteome</keyword>
<protein>
    <submittedName>
        <fullName evidence="2">Uncharacterized protein</fullName>
    </submittedName>
</protein>
<feature type="compositionally biased region" description="Low complexity" evidence="1">
    <location>
        <begin position="137"/>
        <end position="156"/>
    </location>
</feature>
<feature type="compositionally biased region" description="Low complexity" evidence="1">
    <location>
        <begin position="108"/>
        <end position="117"/>
    </location>
</feature>
<organism evidence="2 3">
    <name type="scientific">Sphaerisporangium rubeum</name>
    <dbReference type="NCBI Taxonomy" id="321317"/>
    <lineage>
        <taxon>Bacteria</taxon>
        <taxon>Bacillati</taxon>
        <taxon>Actinomycetota</taxon>
        <taxon>Actinomycetes</taxon>
        <taxon>Streptosporangiales</taxon>
        <taxon>Streptosporangiaceae</taxon>
        <taxon>Sphaerisporangium</taxon>
    </lineage>
</organism>
<sequence length="156" mass="15513">MSPELREALEACRSLLPEPARGPWSHGRMDAEAFKAFRACMKDNGAEITGENLRDHHKRDDPKAAEALKKCRTLLPAPGPGHGGPGKHWHDGRRGPGAPGTRPGGPGATPAPGAPGTTPGGPGTPADPGTTPGGPGPTSAPGVPGATPSPASAAAA</sequence>
<feature type="region of interest" description="Disordered" evidence="1">
    <location>
        <begin position="70"/>
        <end position="156"/>
    </location>
</feature>
<feature type="compositionally biased region" description="Gly residues" evidence="1">
    <location>
        <begin position="95"/>
        <end position="107"/>
    </location>
</feature>
<dbReference type="AlphaFoldDB" id="A0A7X0IJY8"/>
<reference evidence="2 3" key="1">
    <citation type="submission" date="2020-08" db="EMBL/GenBank/DDBJ databases">
        <title>Sequencing the genomes of 1000 actinobacteria strains.</title>
        <authorList>
            <person name="Klenk H.-P."/>
        </authorList>
    </citation>
    <scope>NUCLEOTIDE SEQUENCE [LARGE SCALE GENOMIC DNA]</scope>
    <source>
        <strain evidence="2 3">DSM 44936</strain>
    </source>
</reference>
<comment type="caution">
    <text evidence="2">The sequence shown here is derived from an EMBL/GenBank/DDBJ whole genome shotgun (WGS) entry which is preliminary data.</text>
</comment>
<evidence type="ECO:0000256" key="1">
    <source>
        <dbReference type="SAM" id="MobiDB-lite"/>
    </source>
</evidence>
<name>A0A7X0IJY8_9ACTN</name>
<accession>A0A7X0IJY8</accession>
<evidence type="ECO:0000313" key="2">
    <source>
        <dbReference type="EMBL" id="MBB6476595.1"/>
    </source>
</evidence>